<reference evidence="1" key="1">
    <citation type="journal article" date="2015" name="Nature">
        <title>Complex archaea that bridge the gap between prokaryotes and eukaryotes.</title>
        <authorList>
            <person name="Spang A."/>
            <person name="Saw J.H."/>
            <person name="Jorgensen S.L."/>
            <person name="Zaremba-Niedzwiedzka K."/>
            <person name="Martijn J."/>
            <person name="Lind A.E."/>
            <person name="van Eijk R."/>
            <person name="Schleper C."/>
            <person name="Guy L."/>
            <person name="Ettema T.J."/>
        </authorList>
    </citation>
    <scope>NUCLEOTIDE SEQUENCE</scope>
</reference>
<comment type="caution">
    <text evidence="1">The sequence shown here is derived from an EMBL/GenBank/DDBJ whole genome shotgun (WGS) entry which is preliminary data.</text>
</comment>
<gene>
    <name evidence="1" type="ORF">LCGC14_1972750</name>
</gene>
<sequence length="118" mass="14414">MDKTYYEKMLDRGRLIPFFKGERLVCTLSFYICNKGEEEKYFRDNMWSVEDDNEDGNLCIIDHLITDKHPDNPKLSYEIWHRFRTYIKSNFPKVEKIRWNRFKNNKSNVLVKLQRGIK</sequence>
<protein>
    <submittedName>
        <fullName evidence="1">Uncharacterized protein</fullName>
    </submittedName>
</protein>
<dbReference type="EMBL" id="LAZR01021928">
    <property type="protein sequence ID" value="KKL83634.1"/>
    <property type="molecule type" value="Genomic_DNA"/>
</dbReference>
<name>A0A0F9FB64_9ZZZZ</name>
<organism evidence="1">
    <name type="scientific">marine sediment metagenome</name>
    <dbReference type="NCBI Taxonomy" id="412755"/>
    <lineage>
        <taxon>unclassified sequences</taxon>
        <taxon>metagenomes</taxon>
        <taxon>ecological metagenomes</taxon>
    </lineage>
</organism>
<accession>A0A0F9FB64</accession>
<proteinExistence type="predicted"/>
<dbReference type="AlphaFoldDB" id="A0A0F9FB64"/>
<evidence type="ECO:0000313" key="1">
    <source>
        <dbReference type="EMBL" id="KKL83634.1"/>
    </source>
</evidence>